<comment type="similarity">
    <text evidence="1 4">Belongs to the bacterial histone-like protein family.</text>
</comment>
<dbReference type="Pfam" id="PF00216">
    <property type="entry name" value="Bac_DNA_binding"/>
    <property type="match status" value="1"/>
</dbReference>
<evidence type="ECO:0000256" key="4">
    <source>
        <dbReference type="RuleBase" id="RU003939"/>
    </source>
</evidence>
<dbReference type="OrthoDB" id="9799835at2"/>
<dbReference type="PANTHER" id="PTHR33175:SF3">
    <property type="entry name" value="DNA-BINDING PROTEIN HU-BETA"/>
    <property type="match status" value="1"/>
</dbReference>
<proteinExistence type="inferred from homology"/>
<dbReference type="PANTHER" id="PTHR33175">
    <property type="entry name" value="DNA-BINDING PROTEIN HU"/>
    <property type="match status" value="1"/>
</dbReference>
<dbReference type="STRING" id="698762.SAMN00808754_1429"/>
<dbReference type="AlphaFoldDB" id="A0A1W1VS93"/>
<dbReference type="GO" id="GO:0005829">
    <property type="term" value="C:cytosol"/>
    <property type="evidence" value="ECO:0007669"/>
    <property type="project" value="TreeGrafter"/>
</dbReference>
<dbReference type="Gene3D" id="4.10.520.10">
    <property type="entry name" value="IHF-like DNA-binding proteins"/>
    <property type="match status" value="1"/>
</dbReference>
<dbReference type="GO" id="GO:0030527">
    <property type="term" value="F:structural constituent of chromatin"/>
    <property type="evidence" value="ECO:0007669"/>
    <property type="project" value="InterPro"/>
</dbReference>
<accession>A0A1W1VS93</accession>
<name>A0A1W1VS93_9FIRM</name>
<dbReference type="GO" id="GO:0030261">
    <property type="term" value="P:chromosome condensation"/>
    <property type="evidence" value="ECO:0007669"/>
    <property type="project" value="UniProtKB-KW"/>
</dbReference>
<dbReference type="CDD" id="cd13831">
    <property type="entry name" value="HU"/>
    <property type="match status" value="1"/>
</dbReference>
<evidence type="ECO:0000313" key="5">
    <source>
        <dbReference type="EMBL" id="SMB96227.1"/>
    </source>
</evidence>
<dbReference type="EMBL" id="LT838272">
    <property type="protein sequence ID" value="SMB96227.1"/>
    <property type="molecule type" value="Genomic_DNA"/>
</dbReference>
<reference evidence="5 6" key="1">
    <citation type="submission" date="2017-04" db="EMBL/GenBank/DDBJ databases">
        <authorList>
            <person name="Afonso C.L."/>
            <person name="Miller P.J."/>
            <person name="Scott M.A."/>
            <person name="Spackman E."/>
            <person name="Goraichik I."/>
            <person name="Dimitrov K.M."/>
            <person name="Suarez D.L."/>
            <person name="Swayne D.E."/>
        </authorList>
    </citation>
    <scope>NUCLEOTIDE SEQUENCE [LARGE SCALE GENOMIC DNA]</scope>
    <source>
        <strain evidence="5 6">ToBE</strain>
    </source>
</reference>
<organism evidence="5 6">
    <name type="scientific">Thermanaeromonas toyohensis ToBE</name>
    <dbReference type="NCBI Taxonomy" id="698762"/>
    <lineage>
        <taxon>Bacteria</taxon>
        <taxon>Bacillati</taxon>
        <taxon>Bacillota</taxon>
        <taxon>Clostridia</taxon>
        <taxon>Neomoorellales</taxon>
        <taxon>Neomoorellaceae</taxon>
        <taxon>Thermanaeromonas</taxon>
    </lineage>
</organism>
<evidence type="ECO:0000313" key="6">
    <source>
        <dbReference type="Proteomes" id="UP000192569"/>
    </source>
</evidence>
<keyword evidence="6" id="KW-1185">Reference proteome</keyword>
<dbReference type="Proteomes" id="UP000192569">
    <property type="component" value="Chromosome I"/>
</dbReference>
<dbReference type="InterPro" id="IPR010992">
    <property type="entry name" value="IHF-like_DNA-bd_dom_sf"/>
</dbReference>
<dbReference type="InterPro" id="IPR000119">
    <property type="entry name" value="Hist_DNA-bd"/>
</dbReference>
<dbReference type="SMART" id="SM00411">
    <property type="entry name" value="BHL"/>
    <property type="match status" value="1"/>
</dbReference>
<sequence>MTKAELVKAVAEKAGMSQKDAGRALDAVLEAVREAVARGEDVRLPGFGAFVVRERAARKGRDLRTGKEITIPPAKVVTFRVGKLLKAAVVK</sequence>
<gene>
    <name evidence="5" type="ORF">SAMN00808754_1429</name>
</gene>
<evidence type="ECO:0000256" key="3">
    <source>
        <dbReference type="ARBA" id="ARBA00023125"/>
    </source>
</evidence>
<dbReference type="SUPFAM" id="SSF47729">
    <property type="entry name" value="IHF-like DNA-binding proteins"/>
    <property type="match status" value="1"/>
</dbReference>
<keyword evidence="2" id="KW-0226">DNA condensation</keyword>
<keyword evidence="3" id="KW-0238">DNA-binding</keyword>
<evidence type="ECO:0000256" key="1">
    <source>
        <dbReference type="ARBA" id="ARBA00010529"/>
    </source>
</evidence>
<protein>
    <submittedName>
        <fullName evidence="5">Bacterial nucleoid protein Hbs</fullName>
    </submittedName>
</protein>
<dbReference type="GO" id="GO:0003677">
    <property type="term" value="F:DNA binding"/>
    <property type="evidence" value="ECO:0007669"/>
    <property type="project" value="UniProtKB-KW"/>
</dbReference>
<dbReference type="PRINTS" id="PR01727">
    <property type="entry name" value="DNABINDINGHU"/>
</dbReference>
<dbReference type="RefSeq" id="WP_084665046.1">
    <property type="nucleotide sequence ID" value="NZ_LT838272.1"/>
</dbReference>
<evidence type="ECO:0000256" key="2">
    <source>
        <dbReference type="ARBA" id="ARBA00023067"/>
    </source>
</evidence>